<dbReference type="GO" id="GO:0005886">
    <property type="term" value="C:plasma membrane"/>
    <property type="evidence" value="ECO:0007669"/>
    <property type="project" value="EnsemblFungi"/>
</dbReference>
<keyword evidence="5 7" id="KW-0472">Membrane</keyword>
<comment type="similarity">
    <text evidence="2">Belongs to the VAMP-associated protein (VAP) (TC 9.B.17) family.</text>
</comment>
<dbReference type="InterPro" id="IPR013783">
    <property type="entry name" value="Ig-like_fold"/>
</dbReference>
<dbReference type="GO" id="GO:0032377">
    <property type="term" value="P:regulation of intracellular lipid transport"/>
    <property type="evidence" value="ECO:0007669"/>
    <property type="project" value="EnsemblFungi"/>
</dbReference>
<dbReference type="KEGG" id="ncs:NCAS_0A14600"/>
<dbReference type="InterPro" id="IPR016763">
    <property type="entry name" value="VAP"/>
</dbReference>
<evidence type="ECO:0000313" key="10">
    <source>
        <dbReference type="Proteomes" id="UP000001640"/>
    </source>
</evidence>
<evidence type="ECO:0000256" key="1">
    <source>
        <dbReference type="ARBA" id="ARBA00004211"/>
    </source>
</evidence>
<dbReference type="GO" id="GO:0008654">
    <property type="term" value="P:phospholipid biosynthetic process"/>
    <property type="evidence" value="ECO:0007669"/>
    <property type="project" value="EnsemblFungi"/>
</dbReference>
<dbReference type="GO" id="GO:0033149">
    <property type="term" value="F:FFAT motif binding"/>
    <property type="evidence" value="ECO:0007669"/>
    <property type="project" value="EnsemblFungi"/>
</dbReference>
<name>G0V968_NAUCA</name>
<dbReference type="PANTHER" id="PTHR10809">
    <property type="entry name" value="VESICLE-ASSOCIATED MEMBRANE PROTEIN-ASSOCIATED PROTEIN"/>
    <property type="match status" value="1"/>
</dbReference>
<dbReference type="STRING" id="1064592.G0V968"/>
<dbReference type="InterPro" id="IPR000535">
    <property type="entry name" value="MSP_dom"/>
</dbReference>
<feature type="compositionally biased region" description="Basic and acidic residues" evidence="6">
    <location>
        <begin position="152"/>
        <end position="162"/>
    </location>
</feature>
<dbReference type="GO" id="GO:0031965">
    <property type="term" value="C:nuclear membrane"/>
    <property type="evidence" value="ECO:0007669"/>
    <property type="project" value="EnsemblFungi"/>
</dbReference>
<proteinExistence type="inferred from homology"/>
<dbReference type="Proteomes" id="UP000001640">
    <property type="component" value="Chromosome 1"/>
</dbReference>
<dbReference type="GO" id="GO:0061817">
    <property type="term" value="P:endoplasmic reticulum-plasma membrane tethering"/>
    <property type="evidence" value="ECO:0007669"/>
    <property type="project" value="TreeGrafter"/>
</dbReference>
<feature type="domain" description="MSP" evidence="8">
    <location>
        <begin position="3"/>
        <end position="126"/>
    </location>
</feature>
<dbReference type="GO" id="GO:0061709">
    <property type="term" value="P:reticulophagy"/>
    <property type="evidence" value="ECO:0007669"/>
    <property type="project" value="EnsemblFungi"/>
</dbReference>
<dbReference type="RefSeq" id="XP_003674397.1">
    <property type="nucleotide sequence ID" value="XM_003674349.1"/>
</dbReference>
<dbReference type="GO" id="GO:0035091">
    <property type="term" value="F:phosphatidylinositol binding"/>
    <property type="evidence" value="ECO:0007669"/>
    <property type="project" value="EnsemblFungi"/>
</dbReference>
<reference key="2">
    <citation type="submission" date="2011-08" db="EMBL/GenBank/DDBJ databases">
        <title>Genome sequence of Naumovozyma castellii.</title>
        <authorList>
            <person name="Gordon J.L."/>
            <person name="Armisen D."/>
            <person name="Proux-Wera E."/>
            <person name="OhEigeartaigh S.S."/>
            <person name="Byrne K.P."/>
            <person name="Wolfe K.H."/>
        </authorList>
    </citation>
    <scope>NUCLEOTIDE SEQUENCE</scope>
    <source>
        <strain>Type strain:CBS 4309</strain>
    </source>
</reference>
<keyword evidence="10" id="KW-1185">Reference proteome</keyword>
<evidence type="ECO:0000256" key="5">
    <source>
        <dbReference type="ARBA" id="ARBA00023136"/>
    </source>
</evidence>
<dbReference type="GO" id="GO:0071561">
    <property type="term" value="C:nucleus-vacuole junction"/>
    <property type="evidence" value="ECO:0007669"/>
    <property type="project" value="EnsemblFungi"/>
</dbReference>
<dbReference type="Gene3D" id="2.60.40.10">
    <property type="entry name" value="Immunoglobulins"/>
    <property type="match status" value="1"/>
</dbReference>
<feature type="compositionally biased region" description="Polar residues" evidence="6">
    <location>
        <begin position="136"/>
        <end position="151"/>
    </location>
</feature>
<dbReference type="eggNOG" id="KOG0439">
    <property type="taxonomic scope" value="Eukaryota"/>
</dbReference>
<dbReference type="PANTHER" id="PTHR10809:SF6">
    <property type="entry name" value="AT11025P-RELATED"/>
    <property type="match status" value="1"/>
</dbReference>
<dbReference type="GO" id="GO:0060304">
    <property type="term" value="P:regulation of phosphatidylinositol dephosphorylation"/>
    <property type="evidence" value="ECO:0007669"/>
    <property type="project" value="EnsemblFungi"/>
</dbReference>
<dbReference type="GO" id="GO:0000781">
    <property type="term" value="C:chromosome, telomeric region"/>
    <property type="evidence" value="ECO:0007669"/>
    <property type="project" value="GOC"/>
</dbReference>
<dbReference type="OMA" id="IAFILRW"/>
<dbReference type="SUPFAM" id="SSF49354">
    <property type="entry name" value="PapD-like"/>
    <property type="match status" value="1"/>
</dbReference>
<dbReference type="GO" id="GO:0005934">
    <property type="term" value="C:cellular bud tip"/>
    <property type="evidence" value="ECO:0007669"/>
    <property type="project" value="EnsemblFungi"/>
</dbReference>
<organism evidence="9 10">
    <name type="scientific">Naumovozyma castellii</name>
    <name type="common">Yeast</name>
    <name type="synonym">Saccharomyces castellii</name>
    <dbReference type="NCBI Taxonomy" id="27288"/>
    <lineage>
        <taxon>Eukaryota</taxon>
        <taxon>Fungi</taxon>
        <taxon>Dikarya</taxon>
        <taxon>Ascomycota</taxon>
        <taxon>Saccharomycotina</taxon>
        <taxon>Saccharomycetes</taxon>
        <taxon>Saccharomycetales</taxon>
        <taxon>Saccharomycetaceae</taxon>
        <taxon>Naumovozyma</taxon>
    </lineage>
</organism>
<dbReference type="EMBL" id="HE576752">
    <property type="protein sequence ID" value="CCC68018.1"/>
    <property type="molecule type" value="Genomic_DNA"/>
</dbReference>
<dbReference type="AlphaFoldDB" id="G0V968"/>
<feature type="region of interest" description="Disordered" evidence="6">
    <location>
        <begin position="133"/>
        <end position="166"/>
    </location>
</feature>
<feature type="transmembrane region" description="Helical" evidence="7">
    <location>
        <begin position="232"/>
        <end position="249"/>
    </location>
</feature>
<dbReference type="GO" id="GO:0005935">
    <property type="term" value="C:cellular bud neck"/>
    <property type="evidence" value="ECO:0007669"/>
    <property type="project" value="EnsemblFungi"/>
</dbReference>
<evidence type="ECO:0000256" key="3">
    <source>
        <dbReference type="ARBA" id="ARBA00022692"/>
    </source>
</evidence>
<dbReference type="GO" id="GO:0048309">
    <property type="term" value="P:endoplasmic reticulum inheritance"/>
    <property type="evidence" value="ECO:0007669"/>
    <property type="project" value="EnsemblFungi"/>
</dbReference>
<dbReference type="PROSITE" id="PS50202">
    <property type="entry name" value="MSP"/>
    <property type="match status" value="1"/>
</dbReference>
<dbReference type="GO" id="GO:0061163">
    <property type="term" value="P:endoplasmic reticulum polarization"/>
    <property type="evidence" value="ECO:0007669"/>
    <property type="project" value="EnsemblFungi"/>
</dbReference>
<accession>G0V968</accession>
<comment type="subcellular location">
    <subcellularLocation>
        <location evidence="1">Membrane</location>
        <topology evidence="1">Single-pass type IV membrane protein</topology>
    </subcellularLocation>
</comment>
<dbReference type="GO" id="GO:0090158">
    <property type="term" value="P:endoplasmic reticulum membrane organization"/>
    <property type="evidence" value="ECO:0007669"/>
    <property type="project" value="EnsemblFungi"/>
</dbReference>
<dbReference type="HOGENOM" id="CLU_072622_1_0_1"/>
<dbReference type="PIRSF" id="PIRSF019693">
    <property type="entry name" value="VAMP-associated"/>
    <property type="match status" value="1"/>
</dbReference>
<evidence type="ECO:0000256" key="2">
    <source>
        <dbReference type="ARBA" id="ARBA00008932"/>
    </source>
</evidence>
<protein>
    <recommendedName>
        <fullName evidence="8">MSP domain-containing protein</fullName>
    </recommendedName>
</protein>
<keyword evidence="3 7" id="KW-0812">Transmembrane</keyword>
<evidence type="ECO:0000256" key="4">
    <source>
        <dbReference type="ARBA" id="ARBA00022989"/>
    </source>
</evidence>
<dbReference type="GO" id="GO:0031509">
    <property type="term" value="P:subtelomeric heterochromatin formation"/>
    <property type="evidence" value="ECO:0007669"/>
    <property type="project" value="EnsemblFungi"/>
</dbReference>
<dbReference type="InParanoid" id="G0V968"/>
<dbReference type="FunCoup" id="G0V968">
    <property type="interactions" value="615"/>
</dbReference>
<gene>
    <name evidence="9" type="primary">NCAS0A14600</name>
    <name evidence="9" type="ordered locus">NCAS_0A14600</name>
</gene>
<dbReference type="Pfam" id="PF00635">
    <property type="entry name" value="Motile_Sperm"/>
    <property type="match status" value="1"/>
</dbReference>
<dbReference type="GO" id="GO:0005789">
    <property type="term" value="C:endoplasmic reticulum membrane"/>
    <property type="evidence" value="ECO:0007669"/>
    <property type="project" value="EnsemblFungi"/>
</dbReference>
<dbReference type="OrthoDB" id="264603at2759"/>
<dbReference type="InterPro" id="IPR008962">
    <property type="entry name" value="PapD-like_sf"/>
</dbReference>
<evidence type="ECO:0000256" key="7">
    <source>
        <dbReference type="SAM" id="Phobius"/>
    </source>
</evidence>
<reference evidence="9 10" key="1">
    <citation type="journal article" date="2011" name="Proc. Natl. Acad. Sci. U.S.A.">
        <title>Evolutionary erosion of yeast sex chromosomes by mating-type switching accidents.</title>
        <authorList>
            <person name="Gordon J.L."/>
            <person name="Armisen D."/>
            <person name="Proux-Wera E."/>
            <person name="Oheigeartaigh S.S."/>
            <person name="Byrne K.P."/>
            <person name="Wolfe K.H."/>
        </authorList>
    </citation>
    <scope>NUCLEOTIDE SEQUENCE [LARGE SCALE GENOMIC DNA]</scope>
    <source>
        <strain evidence="10">ATCC 76901 / BCRC 22586 / CBS 4309 / NBRC 1992 / NRRL Y-12630</strain>
    </source>
</reference>
<evidence type="ECO:0000256" key="6">
    <source>
        <dbReference type="SAM" id="MobiDB-lite"/>
    </source>
</evidence>
<evidence type="ECO:0000259" key="8">
    <source>
        <dbReference type="PROSITE" id="PS50202"/>
    </source>
</evidence>
<dbReference type="GeneID" id="96901494"/>
<keyword evidence="4 7" id="KW-1133">Transmembrane helix</keyword>
<sequence length="250" mass="28114">MSSVEIKPDVLEYKSPLTEQSTEYASITNNSEQTIAFKVKTTAPKFYCVRPNAAIVAPGETVQIQIIFLGLTEEPNVDFKCRDKFLVITLPAPYDLGDKNVADIWPDLESEFKDQAVSKKLKVKYLISNVAPEETTVASDEQEQLPSQSEPVKSEEIDKDELPTQVPTQENEIKKETEQINTNNQKTEKKEEIISPKVTQAKEETVNVEKEAVPATKTTSEQVKTTESSMNLVPFILVAIIAFILRWLYS</sequence>
<evidence type="ECO:0000313" key="9">
    <source>
        <dbReference type="EMBL" id="CCC68018.1"/>
    </source>
</evidence>
<dbReference type="GO" id="GO:0042308">
    <property type="term" value="P:negative regulation of protein import into nucleus"/>
    <property type="evidence" value="ECO:0007669"/>
    <property type="project" value="EnsemblFungi"/>
</dbReference>